<dbReference type="InterPro" id="IPR001959">
    <property type="entry name" value="Transposase"/>
</dbReference>
<proteinExistence type="inferred from homology"/>
<dbReference type="PANTHER" id="PTHR30405:SF25">
    <property type="entry name" value="RNA-GUIDED DNA ENDONUCLEASE INSQ-RELATED"/>
    <property type="match status" value="1"/>
</dbReference>
<protein>
    <recommendedName>
        <fullName evidence="12">Transposase IS891/IS1136/IS1341 domain-containing protein</fullName>
    </recommendedName>
</protein>
<dbReference type="Pfam" id="PF12323">
    <property type="entry name" value="HTH_OrfB_IS605"/>
    <property type="match status" value="1"/>
</dbReference>
<dbReference type="GO" id="GO:0032196">
    <property type="term" value="P:transposition"/>
    <property type="evidence" value="ECO:0007669"/>
    <property type="project" value="UniProtKB-KW"/>
</dbReference>
<reference evidence="11" key="1">
    <citation type="journal article" date="2014" name="Front. Microbiol.">
        <title>High frequency of phylogenetically diverse reductive dehalogenase-homologous genes in deep subseafloor sedimentary metagenomes.</title>
        <authorList>
            <person name="Kawai M."/>
            <person name="Futagami T."/>
            <person name="Toyoda A."/>
            <person name="Takaki Y."/>
            <person name="Nishi S."/>
            <person name="Hori S."/>
            <person name="Arai W."/>
            <person name="Tsubouchi T."/>
            <person name="Morono Y."/>
            <person name="Uchiyama I."/>
            <person name="Ito T."/>
            <person name="Fujiyama A."/>
            <person name="Inagaki F."/>
            <person name="Takami H."/>
        </authorList>
    </citation>
    <scope>NUCLEOTIDE SEQUENCE</scope>
    <source>
        <strain evidence="11">Expedition CK06-06</strain>
    </source>
</reference>
<dbReference type="GO" id="GO:0003677">
    <property type="term" value="F:DNA binding"/>
    <property type="evidence" value="ECO:0007669"/>
    <property type="project" value="UniProtKB-KW"/>
</dbReference>
<dbReference type="EMBL" id="BARU01000845">
    <property type="protein sequence ID" value="GAH25708.1"/>
    <property type="molecule type" value="Genomic_DNA"/>
</dbReference>
<feature type="domain" description="Cas12f1-like TNB" evidence="9">
    <location>
        <begin position="291"/>
        <end position="356"/>
    </location>
</feature>
<evidence type="ECO:0008006" key="12">
    <source>
        <dbReference type="Google" id="ProtNLM"/>
    </source>
</evidence>
<keyword evidence="3" id="KW-0815">Transposition</keyword>
<evidence type="ECO:0000256" key="5">
    <source>
        <dbReference type="ARBA" id="ARBA00022833"/>
    </source>
</evidence>
<evidence type="ECO:0000256" key="6">
    <source>
        <dbReference type="ARBA" id="ARBA00023125"/>
    </source>
</evidence>
<evidence type="ECO:0000256" key="4">
    <source>
        <dbReference type="ARBA" id="ARBA00022723"/>
    </source>
</evidence>
<keyword evidence="4" id="KW-0479">Metal-binding</keyword>
<evidence type="ECO:0000256" key="3">
    <source>
        <dbReference type="ARBA" id="ARBA00022578"/>
    </source>
</evidence>
<evidence type="ECO:0000259" key="9">
    <source>
        <dbReference type="Pfam" id="PF07282"/>
    </source>
</evidence>
<dbReference type="GO" id="GO:0046872">
    <property type="term" value="F:metal ion binding"/>
    <property type="evidence" value="ECO:0007669"/>
    <property type="project" value="UniProtKB-KW"/>
</dbReference>
<feature type="domain" description="Transposase putative helix-turn-helix" evidence="10">
    <location>
        <begin position="1"/>
        <end position="45"/>
    </location>
</feature>
<accession>X1FY55</accession>
<keyword evidence="6" id="KW-0238">DNA-binding</keyword>
<evidence type="ECO:0000256" key="1">
    <source>
        <dbReference type="ARBA" id="ARBA00008761"/>
    </source>
</evidence>
<dbReference type="NCBIfam" id="TIGR01766">
    <property type="entry name" value="IS200/IS605 family accessory protein TnpB-like domain"/>
    <property type="match status" value="1"/>
</dbReference>
<keyword evidence="5" id="KW-0862">Zinc</keyword>
<dbReference type="InterPro" id="IPR021027">
    <property type="entry name" value="Transposase_put_HTH"/>
</dbReference>
<comment type="similarity">
    <text evidence="2">In the N-terminal section; belongs to the transposase 2 family.</text>
</comment>
<dbReference type="Pfam" id="PF01385">
    <property type="entry name" value="OrfB_IS605"/>
    <property type="match status" value="1"/>
</dbReference>
<comment type="caution">
    <text evidence="11">The sequence shown here is derived from an EMBL/GenBank/DDBJ whole genome shotgun (WGS) entry which is preliminary data.</text>
</comment>
<dbReference type="InterPro" id="IPR010095">
    <property type="entry name" value="Cas12f1-like_TNB"/>
</dbReference>
<dbReference type="GO" id="GO:0006310">
    <property type="term" value="P:DNA recombination"/>
    <property type="evidence" value="ECO:0007669"/>
    <property type="project" value="UniProtKB-KW"/>
</dbReference>
<evidence type="ECO:0000259" key="8">
    <source>
        <dbReference type="Pfam" id="PF01385"/>
    </source>
</evidence>
<dbReference type="PANTHER" id="PTHR30405">
    <property type="entry name" value="TRANSPOSASE"/>
    <property type="match status" value="1"/>
</dbReference>
<evidence type="ECO:0000313" key="11">
    <source>
        <dbReference type="EMBL" id="GAH25708.1"/>
    </source>
</evidence>
<gene>
    <name evidence="11" type="ORF">S03H2_02508</name>
</gene>
<evidence type="ECO:0000256" key="7">
    <source>
        <dbReference type="ARBA" id="ARBA00023172"/>
    </source>
</evidence>
<name>X1FY55_9ZZZZ</name>
<organism evidence="11">
    <name type="scientific">marine sediment metagenome</name>
    <dbReference type="NCBI Taxonomy" id="412755"/>
    <lineage>
        <taxon>unclassified sequences</taxon>
        <taxon>metagenomes</taxon>
        <taxon>ecological metagenomes</taxon>
    </lineage>
</organism>
<comment type="similarity">
    <text evidence="1">In the C-terminal section; belongs to the transposase 35 family.</text>
</comment>
<dbReference type="AlphaFoldDB" id="X1FY55"/>
<dbReference type="InterPro" id="IPR051399">
    <property type="entry name" value="RNA-guided_DNA_endo/Transpos"/>
</dbReference>
<evidence type="ECO:0000256" key="2">
    <source>
        <dbReference type="ARBA" id="ARBA00011044"/>
    </source>
</evidence>
<dbReference type="NCBIfam" id="NF040570">
    <property type="entry name" value="guided_TnpB"/>
    <property type="match status" value="1"/>
</dbReference>
<dbReference type="Pfam" id="PF07282">
    <property type="entry name" value="Cas12f1-like_TNB"/>
    <property type="match status" value="1"/>
</dbReference>
<feature type="domain" description="Probable transposase IS891/IS1136/IS1341" evidence="8">
    <location>
        <begin position="165"/>
        <end position="276"/>
    </location>
</feature>
<sequence>MNKTLKYRFYPSKHQATLLQDQLNECRWLYNKLLEERRDSWEQRQEGLSYFKQCKRITELKSERPSLKNVYSQVLQNVADRLDKGFQGFFRRVKAGEKKPGYPRFKGYDRYDSFTYTQFGFAIKESCLDLTRIGNIKIKLHRPLLGEIKTCSIIKSAGKWYVCFAVESPTEPLPESDTAVGIDVGLTTFATLSTGKKIPNPRFFKTDEKSLAKAQRKLSKLDKGTHERRKAKNIVSRIHERIANRRHDFAHQEARKLVNQFGIIAVEKLQVKDMMDGNWCSMNRSIGDVAWAQFRQCIQYKAEDAGRMYVEVNPRGTTQRCSRCQSLVPKDLGVHIHSCPICGLVLDRDLNASFNILSLGLQALGRIPRSPAL</sequence>
<keyword evidence="7" id="KW-0233">DNA recombination</keyword>
<evidence type="ECO:0000259" key="10">
    <source>
        <dbReference type="Pfam" id="PF12323"/>
    </source>
</evidence>